<evidence type="ECO:0000256" key="10">
    <source>
        <dbReference type="ARBA" id="ARBA00023002"/>
    </source>
</evidence>
<dbReference type="Pfam" id="PF08336">
    <property type="entry name" value="P4Ha_N"/>
    <property type="match status" value="1"/>
</dbReference>
<keyword evidence="7" id="KW-0256">Endoplasmic reticulum</keyword>
<reference evidence="16" key="1">
    <citation type="submission" date="2020-11" db="EMBL/GenBank/DDBJ databases">
        <authorList>
            <person name="Tran Van P."/>
        </authorList>
    </citation>
    <scope>NUCLEOTIDE SEQUENCE</scope>
</reference>
<dbReference type="PROSITE" id="PS51471">
    <property type="entry name" value="FE2OG_OXY"/>
    <property type="match status" value="2"/>
</dbReference>
<keyword evidence="14" id="KW-1133">Transmembrane helix</keyword>
<evidence type="ECO:0000256" key="11">
    <source>
        <dbReference type="ARBA" id="ARBA00023004"/>
    </source>
</evidence>
<dbReference type="GO" id="GO:0031418">
    <property type="term" value="F:L-ascorbic acid binding"/>
    <property type="evidence" value="ECO:0007669"/>
    <property type="project" value="UniProtKB-KW"/>
</dbReference>
<dbReference type="Pfam" id="PF13640">
    <property type="entry name" value="2OG-FeII_Oxy_3"/>
    <property type="match status" value="2"/>
</dbReference>
<dbReference type="Pfam" id="PF23558">
    <property type="entry name" value="TPR_P4H"/>
    <property type="match status" value="1"/>
</dbReference>
<dbReference type="InterPro" id="IPR045054">
    <property type="entry name" value="P4HA-like"/>
</dbReference>
<evidence type="ECO:0000256" key="8">
    <source>
        <dbReference type="ARBA" id="ARBA00022896"/>
    </source>
</evidence>
<keyword evidence="12" id="KW-0325">Glycoprotein</keyword>
<dbReference type="InterPro" id="IPR059068">
    <property type="entry name" value="TPR_P4H"/>
</dbReference>
<proteinExistence type="inferred from homology"/>
<dbReference type="EC" id="1.14.11.2" evidence="5"/>
<feature type="non-terminal residue" evidence="16">
    <location>
        <position position="680"/>
    </location>
</feature>
<evidence type="ECO:0000259" key="15">
    <source>
        <dbReference type="PROSITE" id="PS51471"/>
    </source>
</evidence>
<evidence type="ECO:0000256" key="2">
    <source>
        <dbReference type="ARBA" id="ARBA00002035"/>
    </source>
</evidence>
<keyword evidence="14" id="KW-0812">Transmembrane</keyword>
<keyword evidence="14" id="KW-0472">Membrane</keyword>
<feature type="repeat" description="TPR" evidence="13">
    <location>
        <begin position="360"/>
        <end position="393"/>
    </location>
</feature>
<feature type="domain" description="Fe2OG dioxygenase" evidence="15">
    <location>
        <begin position="547"/>
        <end position="657"/>
    </location>
</feature>
<evidence type="ECO:0000313" key="16">
    <source>
        <dbReference type="EMBL" id="CAD7634186.1"/>
    </source>
</evidence>
<comment type="similarity">
    <text evidence="4">Belongs to the P4HA family.</text>
</comment>
<evidence type="ECO:0000256" key="9">
    <source>
        <dbReference type="ARBA" id="ARBA00022964"/>
    </source>
</evidence>
<keyword evidence="17" id="KW-1185">Reference proteome</keyword>
<dbReference type="PANTHER" id="PTHR10869">
    <property type="entry name" value="PROLYL 4-HYDROXYLASE ALPHA SUBUNIT"/>
    <property type="match status" value="1"/>
</dbReference>
<protein>
    <recommendedName>
        <fullName evidence="5">procollagen-proline 4-dioxygenase</fullName>
        <ecNumber evidence="5">1.14.11.2</ecNumber>
    </recommendedName>
</protein>
<dbReference type="Gene3D" id="6.10.140.1460">
    <property type="match status" value="1"/>
</dbReference>
<dbReference type="GO" id="GO:0004656">
    <property type="term" value="F:procollagen-proline 4-dioxygenase activity"/>
    <property type="evidence" value="ECO:0007669"/>
    <property type="project" value="UniProtKB-EC"/>
</dbReference>
<evidence type="ECO:0000256" key="5">
    <source>
        <dbReference type="ARBA" id="ARBA00012269"/>
    </source>
</evidence>
<evidence type="ECO:0000256" key="7">
    <source>
        <dbReference type="ARBA" id="ARBA00022824"/>
    </source>
</evidence>
<comment type="subcellular location">
    <subcellularLocation>
        <location evidence="3">Endoplasmic reticulum lumen</location>
    </subcellularLocation>
</comment>
<dbReference type="PANTHER" id="PTHR10869:SF244">
    <property type="entry name" value="PROLYL 4-HYDROXYLASE SUBUNIT ALPHA-2"/>
    <property type="match status" value="1"/>
</dbReference>
<evidence type="ECO:0000256" key="3">
    <source>
        <dbReference type="ARBA" id="ARBA00004319"/>
    </source>
</evidence>
<dbReference type="OrthoDB" id="420380at2759"/>
<evidence type="ECO:0000256" key="6">
    <source>
        <dbReference type="ARBA" id="ARBA00022723"/>
    </source>
</evidence>
<dbReference type="EMBL" id="CAJPIZ010014149">
    <property type="protein sequence ID" value="CAG2114616.1"/>
    <property type="molecule type" value="Genomic_DNA"/>
</dbReference>
<keyword evidence="8" id="KW-0847">Vitamin C</keyword>
<evidence type="ECO:0000256" key="13">
    <source>
        <dbReference type="PROSITE-ProRule" id="PRU00339"/>
    </source>
</evidence>
<evidence type="ECO:0000256" key="1">
    <source>
        <dbReference type="ARBA" id="ARBA00001961"/>
    </source>
</evidence>
<accession>A0A7R9L536</accession>
<dbReference type="InterPro" id="IPR006620">
    <property type="entry name" value="Pro_4_hyd_alph"/>
</dbReference>
<evidence type="ECO:0000256" key="12">
    <source>
        <dbReference type="ARBA" id="ARBA00023180"/>
    </source>
</evidence>
<dbReference type="InterPro" id="IPR011990">
    <property type="entry name" value="TPR-like_helical_dom_sf"/>
</dbReference>
<dbReference type="FunFam" id="2.60.120.620:FF:000011">
    <property type="entry name" value="Prolyl alpha subunit"/>
    <property type="match status" value="1"/>
</dbReference>
<comment type="function">
    <text evidence="2">Catalyzes the post-translational formation of 4-hydroxyproline in -Xaa-Pro-Gly- sequences in collagens and other proteins.</text>
</comment>
<dbReference type="InterPro" id="IPR044862">
    <property type="entry name" value="Pro_4_hyd_alph_FE2OG_OXY"/>
</dbReference>
<organism evidence="16">
    <name type="scientific">Medioppia subpectinata</name>
    <dbReference type="NCBI Taxonomy" id="1979941"/>
    <lineage>
        <taxon>Eukaryota</taxon>
        <taxon>Metazoa</taxon>
        <taxon>Ecdysozoa</taxon>
        <taxon>Arthropoda</taxon>
        <taxon>Chelicerata</taxon>
        <taxon>Arachnida</taxon>
        <taxon>Acari</taxon>
        <taxon>Acariformes</taxon>
        <taxon>Sarcoptiformes</taxon>
        <taxon>Oribatida</taxon>
        <taxon>Brachypylina</taxon>
        <taxon>Oppioidea</taxon>
        <taxon>Oppiidae</taxon>
        <taxon>Medioppia</taxon>
    </lineage>
</organism>
<evidence type="ECO:0000256" key="4">
    <source>
        <dbReference type="ARBA" id="ARBA00006511"/>
    </source>
</evidence>
<gene>
    <name evidence="16" type="ORF">OSB1V03_LOCUS14582</name>
</gene>
<dbReference type="InterPro" id="IPR019734">
    <property type="entry name" value="TPR_rpt"/>
</dbReference>
<keyword evidence="11" id="KW-0408">Iron</keyword>
<dbReference type="InterPro" id="IPR013547">
    <property type="entry name" value="P4H_N"/>
</dbReference>
<dbReference type="AlphaFoldDB" id="A0A7R9L536"/>
<dbReference type="SUPFAM" id="SSF48452">
    <property type="entry name" value="TPR-like"/>
    <property type="match status" value="1"/>
</dbReference>
<comment type="cofactor">
    <cofactor evidence="1">
        <name>L-ascorbate</name>
        <dbReference type="ChEBI" id="CHEBI:38290"/>
    </cofactor>
</comment>
<feature type="domain" description="Fe2OG dioxygenase" evidence="15">
    <location>
        <begin position="2"/>
        <end position="112"/>
    </location>
</feature>
<feature type="transmembrane region" description="Helical" evidence="14">
    <location>
        <begin position="143"/>
        <end position="159"/>
    </location>
</feature>
<dbReference type="Gene3D" id="1.25.40.10">
    <property type="entry name" value="Tetratricopeptide repeat domain"/>
    <property type="match status" value="1"/>
</dbReference>
<keyword evidence="10" id="KW-0560">Oxidoreductase</keyword>
<sequence length="680" mass="78140">MSADSYNAIKYGVGGHYAYHYDVVAPNGATVGDRVYAQDLKRVATWINYLSDVDAGGDTIFPKLNVAIKPMKGAALFWYNLKASGYVDMYTLHGGCPVLVGAKWIATKWILDARQEFRKPCALDHDQYNLLDKYLRTSFNMKQLMCIFVIFFLPINIFVNCFDANFSKLGTSLYIENFLIKNYVNKYVESEEQRLSQLRQLSQQLLVLNEITAKDVDTYLGHPIGVYLLIKRMVNEWQEIQQFITTDRQWLRSLSDQMTNLKLIYTHDLTKAARGISRLLRAYPLDIQLLATGLIKYNTNDKQLLFRNILSDTNLTASDCYLIGKQSYDYKDYNHSIQWLEVALMSADNGVNGVSDELRADILQYLSLSYYKIHDYNRAMDFMIQSIFKNPNSKHKHSKELTLKLMKMKDEYNFENQTEEEIHKQSHGNKFTAHVRDLCRGHISLDQSIRFQLKCYHLNTTEIPFLRLNRIKVEEMYKRPDIVVIHDFISEQEIQTIRLLVQLSHQHSSHDSNTLLADVSQLNNTNHPVLRGVTQRISAITGLNLRQLSDYHVFKYNIGGHYAIHYDALPPANATITDDVYAVDMNRVATYMIYLSDVSAGGLTVFPYLNVTITPTKGSALFWYNLKSSGLIDMRTLHTGCPVLVGSKLVATKWIPESGQEFSKSCALQKHQDHLLENKL</sequence>
<dbReference type="PROSITE" id="PS50005">
    <property type="entry name" value="TPR"/>
    <property type="match status" value="1"/>
</dbReference>
<name>A0A7R9L536_9ACAR</name>
<dbReference type="Gene3D" id="2.60.120.620">
    <property type="entry name" value="q2cbj1_9rhob like domain"/>
    <property type="match status" value="2"/>
</dbReference>
<dbReference type="InterPro" id="IPR005123">
    <property type="entry name" value="Oxoglu/Fe-dep_dioxygenase_dom"/>
</dbReference>
<keyword evidence="13" id="KW-0802">TPR repeat</keyword>
<evidence type="ECO:0000256" key="14">
    <source>
        <dbReference type="SAM" id="Phobius"/>
    </source>
</evidence>
<dbReference type="EMBL" id="OC868724">
    <property type="protein sequence ID" value="CAD7634186.1"/>
    <property type="molecule type" value="Genomic_DNA"/>
</dbReference>
<keyword evidence="9" id="KW-0223">Dioxygenase</keyword>
<dbReference type="Proteomes" id="UP000759131">
    <property type="component" value="Unassembled WGS sequence"/>
</dbReference>
<evidence type="ECO:0000313" key="17">
    <source>
        <dbReference type="Proteomes" id="UP000759131"/>
    </source>
</evidence>
<dbReference type="SMART" id="SM00702">
    <property type="entry name" value="P4Hc"/>
    <property type="match status" value="2"/>
</dbReference>
<dbReference type="GO" id="GO:0005788">
    <property type="term" value="C:endoplasmic reticulum lumen"/>
    <property type="evidence" value="ECO:0007669"/>
    <property type="project" value="UniProtKB-SubCell"/>
</dbReference>
<dbReference type="GO" id="GO:0005506">
    <property type="term" value="F:iron ion binding"/>
    <property type="evidence" value="ECO:0007669"/>
    <property type="project" value="InterPro"/>
</dbReference>
<keyword evidence="6" id="KW-0479">Metal-binding</keyword>